<feature type="compositionally biased region" description="Polar residues" evidence="7">
    <location>
        <begin position="130"/>
        <end position="141"/>
    </location>
</feature>
<keyword evidence="2" id="KW-0479">Metal-binding</keyword>
<dbReference type="GO" id="GO:0046872">
    <property type="term" value="F:metal ion binding"/>
    <property type="evidence" value="ECO:0007669"/>
    <property type="project" value="UniProtKB-KW"/>
</dbReference>
<feature type="compositionally biased region" description="Polar residues" evidence="7">
    <location>
        <begin position="160"/>
        <end position="169"/>
    </location>
</feature>
<protein>
    <submittedName>
        <fullName evidence="8">Uncharacterized protein</fullName>
    </submittedName>
</protein>
<dbReference type="InParanoid" id="I7MHQ8"/>
<feature type="compositionally biased region" description="Polar residues" evidence="7">
    <location>
        <begin position="395"/>
        <end position="416"/>
    </location>
</feature>
<name>I7MHQ8_TETTS</name>
<keyword evidence="6" id="KW-0175">Coiled coil</keyword>
<feature type="compositionally biased region" description="Polar residues" evidence="7">
    <location>
        <begin position="436"/>
        <end position="460"/>
    </location>
</feature>
<evidence type="ECO:0000256" key="6">
    <source>
        <dbReference type="SAM" id="Coils"/>
    </source>
</evidence>
<feature type="compositionally biased region" description="Basic and acidic residues" evidence="7">
    <location>
        <begin position="959"/>
        <end position="968"/>
    </location>
</feature>
<dbReference type="PANTHER" id="PTHR32074:SF2">
    <property type="entry name" value="RNA DEMETHYLASE ALKBH5"/>
    <property type="match status" value="1"/>
</dbReference>
<evidence type="ECO:0000256" key="4">
    <source>
        <dbReference type="ARBA" id="ARBA00023002"/>
    </source>
</evidence>
<dbReference type="InterPro" id="IPR037151">
    <property type="entry name" value="AlkB-like_sf"/>
</dbReference>
<keyword evidence="5" id="KW-0408">Iron</keyword>
<dbReference type="GO" id="GO:0005634">
    <property type="term" value="C:nucleus"/>
    <property type="evidence" value="ECO:0007669"/>
    <property type="project" value="TreeGrafter"/>
</dbReference>
<dbReference type="GO" id="GO:0006397">
    <property type="term" value="P:mRNA processing"/>
    <property type="evidence" value="ECO:0007669"/>
    <property type="project" value="InterPro"/>
</dbReference>
<evidence type="ECO:0000313" key="9">
    <source>
        <dbReference type="Proteomes" id="UP000009168"/>
    </source>
</evidence>
<reference evidence="9" key="1">
    <citation type="journal article" date="2006" name="PLoS Biol.">
        <title>Macronuclear genome sequence of the ciliate Tetrahymena thermophila, a model eukaryote.</title>
        <authorList>
            <person name="Eisen J.A."/>
            <person name="Coyne R.S."/>
            <person name="Wu M."/>
            <person name="Wu D."/>
            <person name="Thiagarajan M."/>
            <person name="Wortman J.R."/>
            <person name="Badger J.H."/>
            <person name="Ren Q."/>
            <person name="Amedeo P."/>
            <person name="Jones K.M."/>
            <person name="Tallon L.J."/>
            <person name="Delcher A.L."/>
            <person name="Salzberg S.L."/>
            <person name="Silva J.C."/>
            <person name="Haas B.J."/>
            <person name="Majoros W.H."/>
            <person name="Farzad M."/>
            <person name="Carlton J.M."/>
            <person name="Smith R.K. Jr."/>
            <person name="Garg J."/>
            <person name="Pearlman R.E."/>
            <person name="Karrer K.M."/>
            <person name="Sun L."/>
            <person name="Manning G."/>
            <person name="Elde N.C."/>
            <person name="Turkewitz A.P."/>
            <person name="Asai D.J."/>
            <person name="Wilkes D.E."/>
            <person name="Wang Y."/>
            <person name="Cai H."/>
            <person name="Collins K."/>
            <person name="Stewart B.A."/>
            <person name="Lee S.R."/>
            <person name="Wilamowska K."/>
            <person name="Weinberg Z."/>
            <person name="Ruzzo W.L."/>
            <person name="Wloga D."/>
            <person name="Gaertig J."/>
            <person name="Frankel J."/>
            <person name="Tsao C.-C."/>
            <person name="Gorovsky M.A."/>
            <person name="Keeling P.J."/>
            <person name="Waller R.F."/>
            <person name="Patron N.J."/>
            <person name="Cherry J.M."/>
            <person name="Stover N.A."/>
            <person name="Krieger C.J."/>
            <person name="del Toro C."/>
            <person name="Ryder H.F."/>
            <person name="Williamson S.C."/>
            <person name="Barbeau R.A."/>
            <person name="Hamilton E.P."/>
            <person name="Orias E."/>
        </authorList>
    </citation>
    <scope>NUCLEOTIDE SEQUENCE [LARGE SCALE GENOMIC DNA]</scope>
    <source>
        <strain evidence="9">SB210</strain>
    </source>
</reference>
<feature type="region of interest" description="Disordered" evidence="7">
    <location>
        <begin position="26"/>
        <end position="141"/>
    </location>
</feature>
<feature type="compositionally biased region" description="Polar residues" evidence="7">
    <location>
        <begin position="92"/>
        <end position="106"/>
    </location>
</feature>
<feature type="compositionally biased region" description="Low complexity" evidence="7">
    <location>
        <begin position="29"/>
        <end position="62"/>
    </location>
</feature>
<feature type="region of interest" description="Disordered" evidence="7">
    <location>
        <begin position="1073"/>
        <end position="1106"/>
    </location>
</feature>
<keyword evidence="3" id="KW-0223">Dioxygenase</keyword>
<sequence>MQQFVHFPVQMMIPMPIPYGIIQTCPNASGSPQPQVSASQSSSPQQKYYPNPSIQIPQIHSQSPPPKCQNKKISSASKKKDSSIEIIECPTSPFSASEEQQATNKMAKNGGRSRTSKKADKKRNEKIDNSNKQTPDFYSSTSLGVKVKSNQESALKLQADKSTQNQAASTPCKRVTRNSSAAASRSPDQEKIKNQMNSAYQSHHHSSSTQNGQHKKERQHNSPMQNFHDDHQHPSEVIIESDNTSSIEFKDCILVDDSVQEIDMNRQTKQKQINYKYTCDQNKRQNDQTEDIYQQRNQHSDQCQNQQIQKEKQNFKPQTQINNQIPQNSMDCTNTQSNNLNISQATNFLPSNSTQYYPCFFYLNNYNNGFNQNAYQQQFSISQSPLLNQQYTQLQDKQTHEYQNLSPQNKSSLQDKAQQRHSNADQDSLPTRGKNHSYTSHAHSQNISSVHNHNSQQESSLVIIDQPESETKQESVKKDSKISSARRTRGNINSQVQEINLDDKSKRTRKYNTFYNNGDFISGDYMFMGKKLTNKRQNPVQYNPILKKKNQRSQVDIISSSKSLQSSMLEIVQNNEKLANQKTKNLFLQSVKPSEIARASEKASKNVFTLPLSKRKPQRKTSDEVHYGSAFFFQDYKQKFIEEKFDEDTIFLVNNNNQNVEVKVQRTPLDKSVSLANKKTNGQVIDPLAKVSNKFDDCSRNKYFSQINFIKDYKSGYAPIEIQNQQEKELNEMEKNEQQNEETHKQHFIRRKQTNNINLKRSCGVSYVKMPESKQENVSDIYERLPQLVFQCSNGQPKLMEHEYFYEKLYQKIFTSSTQWLLCTQFESEDECLMRDYLLYPEKRWELCKGKYFVVKTVSDIWPLFIEKYFLCIHFFFDSKELIKCPQLKDFSLEEVQNIIKYSNIQLGLLFKKSINGKKAFKKSLGEAFLGEIENHPSSREPQQAKKKGRKSKPVENQIEEKNEDKKTQIVAAGENQLNMNKNQINKFFKEVKNKLKQDKFLNELPIFKKKIEDIQKYLLPYMKKLTTQETVMPSQEVIKSISELETNEEKVEAILEMMEFIQEQINDEDYQIGLPQKETKQKTSAKKESLKKSNTNTPSLKAQNSQNGNEIFAQLLLNQNINTKKDQNSKNSSEVLIEVVNSDSQILNNGKVNLKQNPEQENKVEKIQLEEEGEKCSNDVDQSKCEQKTEDNDIKEEKEEFNEIEVKEEKIEIEESDLKVNNNETLGSINTDNQGQGQNEIQIEEEVANHEKIEIEKNMDSELSSQLGSPKIQNALKEIENLQQIYQETNQNAQNFDKLDKLNQESQKISCNSPIRDSTSQSLSNKLLNSPSQTISTISKDLTISDKPQNLTEYSAIVTEENTIPIHTQSNNANASETTKEDQKLTNGQTLEMKKESLICQEILNYIDKDISSKNINTLSAKLELYVEEKGWKGSSQLVKSLLSTFILYAKDQFEKLALEMMNTRFGIVRDEDEQKLNETLSRIRFINKNSTKRRQTYENYQYSTRAKWDFHENQLQSQNIENNLFSKKEIKINEDKLLADTEPVTIAKLIDKEEGYSVLKRGDLSMPLYYISTRDSFAFDLLEKITTCQLNGKVFNKIEYFFDPNNYPTNFKSFIDSFPDYRVGATLYTGFFTHQELMSIENSCYETEIKSFQRHYFPMTAQMTCTAQKIRRTKFFFGSRYIWTRQQLAEPHSFVGAGVRQDVSQPPSWMRRKVVGPLEQAGILPPGFINSLALNVYHDGKEGLAQHFDDATRFRQPIFTFKLFSDARLSFGSQLYGFCNSAFVIPMPRGSVLKLEENSYAANGIKHCVRPCDMAGKNATIIMRQMHHKVVNEAIIYDENVDLPTWISTLSSREDAVPYGDQKEIEAEYLMRNSGQNCS</sequence>
<feature type="compositionally biased region" description="Basic and acidic residues" evidence="7">
    <location>
        <begin position="1078"/>
        <end position="1092"/>
    </location>
</feature>
<feature type="coiled-coil region" evidence="6">
    <location>
        <begin position="1195"/>
        <end position="1225"/>
    </location>
</feature>
<dbReference type="PANTHER" id="PTHR32074">
    <property type="entry name" value="RNA DEMETHYLASE ALKBH5"/>
    <property type="match status" value="1"/>
</dbReference>
<evidence type="ECO:0000256" key="1">
    <source>
        <dbReference type="ARBA" id="ARBA00007879"/>
    </source>
</evidence>
<dbReference type="GO" id="GO:0035515">
    <property type="term" value="F:oxidative RNA demethylase activity"/>
    <property type="evidence" value="ECO:0007669"/>
    <property type="project" value="InterPro"/>
</dbReference>
<feature type="coiled-coil region" evidence="6">
    <location>
        <begin position="1273"/>
        <end position="1300"/>
    </location>
</feature>
<dbReference type="GO" id="GO:0006406">
    <property type="term" value="P:mRNA export from nucleus"/>
    <property type="evidence" value="ECO:0007669"/>
    <property type="project" value="TreeGrafter"/>
</dbReference>
<feature type="region of interest" description="Disordered" evidence="7">
    <location>
        <begin position="1310"/>
        <end position="1331"/>
    </location>
</feature>
<feature type="region of interest" description="Disordered" evidence="7">
    <location>
        <begin position="1173"/>
        <end position="1195"/>
    </location>
</feature>
<feature type="region of interest" description="Disordered" evidence="7">
    <location>
        <begin position="158"/>
        <end position="231"/>
    </location>
</feature>
<evidence type="ECO:0000313" key="8">
    <source>
        <dbReference type="EMBL" id="EAR89307.2"/>
    </source>
</evidence>
<comment type="similarity">
    <text evidence="1">Belongs to the alkB family.</text>
</comment>
<evidence type="ECO:0000256" key="7">
    <source>
        <dbReference type="SAM" id="MobiDB-lite"/>
    </source>
</evidence>
<dbReference type="OrthoDB" id="271595at2759"/>
<evidence type="ECO:0000256" key="5">
    <source>
        <dbReference type="ARBA" id="ARBA00023004"/>
    </source>
</evidence>
<organism evidence="8 9">
    <name type="scientific">Tetrahymena thermophila (strain SB210)</name>
    <dbReference type="NCBI Taxonomy" id="312017"/>
    <lineage>
        <taxon>Eukaryota</taxon>
        <taxon>Sar</taxon>
        <taxon>Alveolata</taxon>
        <taxon>Ciliophora</taxon>
        <taxon>Intramacronucleata</taxon>
        <taxon>Oligohymenophorea</taxon>
        <taxon>Hymenostomatida</taxon>
        <taxon>Tetrahymenina</taxon>
        <taxon>Tetrahymenidae</taxon>
        <taxon>Tetrahymena</taxon>
    </lineage>
</organism>
<evidence type="ECO:0000256" key="3">
    <source>
        <dbReference type="ARBA" id="ARBA00022964"/>
    </source>
</evidence>
<dbReference type="Gene3D" id="2.60.120.590">
    <property type="entry name" value="Alpha-ketoglutarate-dependent dioxygenase AlkB-like"/>
    <property type="match status" value="1"/>
</dbReference>
<proteinExistence type="inferred from homology"/>
<feature type="region of interest" description="Disordered" evidence="7">
    <location>
        <begin position="936"/>
        <end position="968"/>
    </location>
</feature>
<feature type="compositionally biased region" description="Basic and acidic residues" evidence="7">
    <location>
        <begin position="469"/>
        <end position="481"/>
    </location>
</feature>
<dbReference type="RefSeq" id="XP_001009552.2">
    <property type="nucleotide sequence ID" value="XM_001009552.3"/>
</dbReference>
<dbReference type="SUPFAM" id="SSF51197">
    <property type="entry name" value="Clavaminate synthase-like"/>
    <property type="match status" value="1"/>
</dbReference>
<keyword evidence="9" id="KW-1185">Reference proteome</keyword>
<dbReference type="eggNOG" id="KOG4176">
    <property type="taxonomic scope" value="Eukaryota"/>
</dbReference>
<gene>
    <name evidence="8" type="ORF">TTHERM_00371220</name>
</gene>
<dbReference type="KEGG" id="tet:TTHERM_00371220"/>
<feature type="compositionally biased region" description="Polar residues" evidence="7">
    <location>
        <begin position="194"/>
        <end position="212"/>
    </location>
</feature>
<dbReference type="InterPro" id="IPR032860">
    <property type="entry name" value="ALKBH5"/>
</dbReference>
<evidence type="ECO:0000256" key="2">
    <source>
        <dbReference type="ARBA" id="ARBA00022723"/>
    </source>
</evidence>
<dbReference type="GeneID" id="7845158"/>
<dbReference type="SMR" id="I7MHQ8"/>
<dbReference type="Proteomes" id="UP000009168">
    <property type="component" value="Unassembled WGS sequence"/>
</dbReference>
<dbReference type="EMBL" id="GG662821">
    <property type="protein sequence ID" value="EAR89307.2"/>
    <property type="molecule type" value="Genomic_DNA"/>
</dbReference>
<accession>I7MHQ8</accession>
<feature type="compositionally biased region" description="Polar residues" evidence="7">
    <location>
        <begin position="1093"/>
        <end position="1106"/>
    </location>
</feature>
<keyword evidence="4" id="KW-0560">Oxidoreductase</keyword>
<feature type="region of interest" description="Disordered" evidence="7">
    <location>
        <begin position="395"/>
        <end position="488"/>
    </location>
</feature>